<gene>
    <name evidence="1" type="ORF">GNLVRS02_ARAD1A17512g</name>
</gene>
<protein>
    <submittedName>
        <fullName evidence="1">ARAD1A17512p</fullName>
    </submittedName>
</protein>
<dbReference type="EMBL" id="HG937691">
    <property type="protein sequence ID" value="CDP33786.1"/>
    <property type="molecule type" value="Genomic_DNA"/>
</dbReference>
<dbReference type="AlphaFoldDB" id="A0A060T3N6"/>
<reference evidence="1" key="1">
    <citation type="submission" date="2014-02" db="EMBL/GenBank/DDBJ databases">
        <authorList>
            <person name="Genoscope - CEA"/>
        </authorList>
    </citation>
    <scope>NUCLEOTIDE SEQUENCE</scope>
    <source>
        <strain evidence="1">LS3</strain>
    </source>
</reference>
<name>A0A060T3N6_BLAAD</name>
<organism evidence="1">
    <name type="scientific">Blastobotrys adeninivorans</name>
    <name type="common">Yeast</name>
    <name type="synonym">Arxula adeninivorans</name>
    <dbReference type="NCBI Taxonomy" id="409370"/>
    <lineage>
        <taxon>Eukaryota</taxon>
        <taxon>Fungi</taxon>
        <taxon>Dikarya</taxon>
        <taxon>Ascomycota</taxon>
        <taxon>Saccharomycotina</taxon>
        <taxon>Dipodascomycetes</taxon>
        <taxon>Dipodascales</taxon>
        <taxon>Trichomonascaceae</taxon>
        <taxon>Blastobotrys</taxon>
    </lineage>
</organism>
<proteinExistence type="predicted"/>
<accession>A0A060T3N6</accession>
<sequence length="46" mass="5180">MTLTKKIAACLCANMLALTTLHNRPEPPRHYHRNDDYVTLAEVVSA</sequence>
<reference evidence="1" key="2">
    <citation type="submission" date="2014-06" db="EMBL/GenBank/DDBJ databases">
        <title>The complete genome of Blastobotrys (Arxula) adeninivorans LS3 - a yeast of biotechnological interest.</title>
        <authorList>
            <person name="Kunze G."/>
            <person name="Gaillardin C."/>
            <person name="Czernicka M."/>
            <person name="Durrens P."/>
            <person name="Martin T."/>
            <person name="Boer E."/>
            <person name="Gabaldon T."/>
            <person name="Cruz J."/>
            <person name="Talla E."/>
            <person name="Marck C."/>
            <person name="Goffeau A."/>
            <person name="Barbe V."/>
            <person name="Baret P."/>
            <person name="Baronian K."/>
            <person name="Beier S."/>
            <person name="Bleykasten C."/>
            <person name="Bode R."/>
            <person name="Casaregola S."/>
            <person name="Despons L."/>
            <person name="Fairhead C."/>
            <person name="Giersberg M."/>
            <person name="Gierski P."/>
            <person name="Hahnel U."/>
            <person name="Hartmann A."/>
            <person name="Jankowska D."/>
            <person name="Jubin C."/>
            <person name="Jung P."/>
            <person name="Lafontaine I."/>
            <person name="Leh-Louis V."/>
            <person name="Lemaire M."/>
            <person name="Marcet-Houben M."/>
            <person name="Mascher M."/>
            <person name="Morel G."/>
            <person name="Richard G.-F."/>
            <person name="Riechen J."/>
            <person name="Sacerdot C."/>
            <person name="Sarkar A."/>
            <person name="Savel G."/>
            <person name="Schacherer J."/>
            <person name="Sherman D."/>
            <person name="Straub M.-L."/>
            <person name="Stein N."/>
            <person name="Thierry A."/>
            <person name="Trautwein-Schult A."/>
            <person name="Westhof E."/>
            <person name="Worch S."/>
            <person name="Dujon B."/>
            <person name="Souciet J.-L."/>
            <person name="Wincker P."/>
            <person name="Scholz U."/>
            <person name="Neuveglise N."/>
        </authorList>
    </citation>
    <scope>NUCLEOTIDE SEQUENCE</scope>
    <source>
        <strain evidence="1">LS3</strain>
    </source>
</reference>
<evidence type="ECO:0000313" key="1">
    <source>
        <dbReference type="EMBL" id="CDP33786.1"/>
    </source>
</evidence>